<dbReference type="InterPro" id="IPR013424">
    <property type="entry name" value="Ice-binding_C"/>
</dbReference>
<dbReference type="Pfam" id="PF00188">
    <property type="entry name" value="CAP"/>
    <property type="match status" value="1"/>
</dbReference>
<dbReference type="InterPro" id="IPR035940">
    <property type="entry name" value="CAP_sf"/>
</dbReference>
<proteinExistence type="predicted"/>
<name>A0A512MFE7_9BACT</name>
<accession>A0A512MFE7</accession>
<gene>
    <name evidence="2" type="ORF">BGE01nite_47230</name>
</gene>
<comment type="caution">
    <text evidence="2">The sequence shown here is derived from an EMBL/GenBank/DDBJ whole genome shotgun (WGS) entry which is preliminary data.</text>
</comment>
<dbReference type="SUPFAM" id="SSF55797">
    <property type="entry name" value="PR-1-like"/>
    <property type="match status" value="1"/>
</dbReference>
<evidence type="ECO:0000259" key="1">
    <source>
        <dbReference type="Pfam" id="PF00188"/>
    </source>
</evidence>
<dbReference type="RefSeq" id="WP_146854366.1">
    <property type="nucleotide sequence ID" value="NZ_BKAG01000049.1"/>
</dbReference>
<dbReference type="OrthoDB" id="448072at2"/>
<dbReference type="AlphaFoldDB" id="A0A512MFE7"/>
<keyword evidence="3" id="KW-1185">Reference proteome</keyword>
<reference evidence="2 3" key="1">
    <citation type="submission" date="2019-07" db="EMBL/GenBank/DDBJ databases">
        <title>Whole genome shotgun sequence of Brevifollis gellanilyticus NBRC 108608.</title>
        <authorList>
            <person name="Hosoyama A."/>
            <person name="Uohara A."/>
            <person name="Ohji S."/>
            <person name="Ichikawa N."/>
        </authorList>
    </citation>
    <scope>NUCLEOTIDE SEQUENCE [LARGE SCALE GENOMIC DNA]</scope>
    <source>
        <strain evidence="2 3">NBRC 108608</strain>
    </source>
</reference>
<evidence type="ECO:0000313" key="2">
    <source>
        <dbReference type="EMBL" id="GEP45432.1"/>
    </source>
</evidence>
<feature type="domain" description="SCP" evidence="1">
    <location>
        <begin position="94"/>
        <end position="205"/>
    </location>
</feature>
<evidence type="ECO:0000313" key="3">
    <source>
        <dbReference type="Proteomes" id="UP000321577"/>
    </source>
</evidence>
<dbReference type="EMBL" id="BKAG01000049">
    <property type="protein sequence ID" value="GEP45432.1"/>
    <property type="molecule type" value="Genomic_DNA"/>
</dbReference>
<organism evidence="2 3">
    <name type="scientific">Brevifollis gellanilyticus</name>
    <dbReference type="NCBI Taxonomy" id="748831"/>
    <lineage>
        <taxon>Bacteria</taxon>
        <taxon>Pseudomonadati</taxon>
        <taxon>Verrucomicrobiota</taxon>
        <taxon>Verrucomicrobiia</taxon>
        <taxon>Verrucomicrobiales</taxon>
        <taxon>Verrucomicrobiaceae</taxon>
    </lineage>
</organism>
<dbReference type="PANTHER" id="PTHR31157">
    <property type="entry name" value="SCP DOMAIN-CONTAINING PROTEIN"/>
    <property type="match status" value="1"/>
</dbReference>
<dbReference type="PANTHER" id="PTHR31157:SF1">
    <property type="entry name" value="SCP DOMAIN-CONTAINING PROTEIN"/>
    <property type="match status" value="1"/>
</dbReference>
<dbReference type="Proteomes" id="UP000321577">
    <property type="component" value="Unassembled WGS sequence"/>
</dbReference>
<dbReference type="InterPro" id="IPR014044">
    <property type="entry name" value="CAP_dom"/>
</dbReference>
<dbReference type="NCBIfam" id="TIGR02595">
    <property type="entry name" value="PEP_CTERM"/>
    <property type="match status" value="1"/>
</dbReference>
<sequence length="370" mass="39180">MPFALSSFRRPLLWMGVLALGLPLVLKADPTAEQQYMLELVNRMRMNPGGELENLVNMSSPGVWDTLKSDHPTVAAALDFYGVSASALASQWGTLTAAPPLAWNDSLAAASNTYSNLMVTQDQQAHGLDGMSVGQRIVNAGYSSNWGDAAQTLFATAADGMHAHSALAIDWGPDGGSGTGIQPGATHRAALMDPLYKEIGIGFQTISIPITNGEVTGPVVITEHLGNARRLEGVNLVSDAILTGSIFDDSVLSDNFYTPGEGVSGVLVFVYDNTNGNLVASGQTNSVGGFNIALTGLTDGTEYRVEAPGTGQGPQTFSLNTRMENYGTQANPDWATFYDNVYTSFVAVPEPGSAGLLLLSLMLFSRRRRP</sequence>
<dbReference type="Gene3D" id="3.40.33.10">
    <property type="entry name" value="CAP"/>
    <property type="match status" value="1"/>
</dbReference>
<protein>
    <recommendedName>
        <fullName evidence="1">SCP domain-containing protein</fullName>
    </recommendedName>
</protein>